<feature type="region of interest" description="Disordered" evidence="1">
    <location>
        <begin position="373"/>
        <end position="473"/>
    </location>
</feature>
<feature type="region of interest" description="Disordered" evidence="1">
    <location>
        <begin position="1"/>
        <end position="24"/>
    </location>
</feature>
<feature type="compositionally biased region" description="Gly residues" evidence="1">
    <location>
        <begin position="407"/>
        <end position="416"/>
    </location>
</feature>
<feature type="region of interest" description="Disordered" evidence="1">
    <location>
        <begin position="132"/>
        <end position="163"/>
    </location>
</feature>
<feature type="compositionally biased region" description="Basic and acidic residues" evidence="1">
    <location>
        <begin position="132"/>
        <end position="143"/>
    </location>
</feature>
<proteinExistence type="predicted"/>
<evidence type="ECO:0000313" key="3">
    <source>
        <dbReference type="Proteomes" id="UP000054272"/>
    </source>
</evidence>
<evidence type="ECO:0000256" key="1">
    <source>
        <dbReference type="SAM" id="MobiDB-lite"/>
    </source>
</evidence>
<gene>
    <name evidence="2" type="ORF">I306_01880</name>
</gene>
<dbReference type="EMBL" id="KN848616">
    <property type="protein sequence ID" value="KIR81052.1"/>
    <property type="molecule type" value="Genomic_DNA"/>
</dbReference>
<name>A0ABR5BZH7_9TREE</name>
<protein>
    <submittedName>
        <fullName evidence="2">Uncharacterized protein</fullName>
    </submittedName>
</protein>
<dbReference type="Proteomes" id="UP000054272">
    <property type="component" value="Unassembled WGS sequence"/>
</dbReference>
<keyword evidence="3" id="KW-1185">Reference proteome</keyword>
<sequence>MSRARNSQARSGRRPESLPPRLPEDVYNTHMRDLLELEPPPSDKKWGTDWSTALKRLWRGGFRGEAAYTCKLISNLEKCITTRTLDPPNLPVDVAVELVPERPLSLVLSATMRTPYSETKVKAAVDKWMPKRETAEEHEEKDGVASSKSSGIRVKSKTTTSSLRRGIRRPDLVIEVTCQYLGGNETTSVPLTIEIKAFPLSDSGHPQSELEADKAFVRGLSQTAMYALAGWEMFRYRRGLFICGPTFCRVFVLDDNALAVEVASPPASLSALSVPLFFSSYNYSSMPHSLISPLLRYHTRYTINPLSCRLLESFVRGIVERTLGQTVGEALGCQKEEMNFDSLSASHPSIALGMLNPSSDRLDLVRHARDSTTISEAANSGAGRKKKISSRKNPYLEARGNRKDRGAGGGGSGGSGRDGRDGRSGRSGWGGKRGQNRGASRGGASDRGDGGTGSGPCDEGGEDTGIKRSHNLSTDNDRDRFINALDASLEAEGVGWKGSGCLTKADRYNRECFFLNGVSSSTFAVEDVLTHLAMDSIEYQELRIANVLGDLGVHFVSVGSVQMDELFSANPSVCSFTRILHP</sequence>
<evidence type="ECO:0000313" key="2">
    <source>
        <dbReference type="EMBL" id="KIR81052.1"/>
    </source>
</evidence>
<accession>A0ABR5BZH7</accession>
<organism evidence="2 3">
    <name type="scientific">Cryptococcus gattii EJB2</name>
    <dbReference type="NCBI Taxonomy" id="1296103"/>
    <lineage>
        <taxon>Eukaryota</taxon>
        <taxon>Fungi</taxon>
        <taxon>Dikarya</taxon>
        <taxon>Basidiomycota</taxon>
        <taxon>Agaricomycotina</taxon>
        <taxon>Tremellomycetes</taxon>
        <taxon>Tremellales</taxon>
        <taxon>Cryptococcaceae</taxon>
        <taxon>Cryptococcus</taxon>
        <taxon>Cryptococcus gattii species complex</taxon>
    </lineage>
</organism>
<reference evidence="2 3" key="1">
    <citation type="submission" date="2015-01" db="EMBL/GenBank/DDBJ databases">
        <title>The Genome Sequence of Cryptococcus gattii EJB2.</title>
        <authorList>
            <consortium name="The Broad Institute Genomics Platform"/>
            <person name="Cuomo C."/>
            <person name="Litvintseva A."/>
            <person name="Chen Y."/>
            <person name="Heitman J."/>
            <person name="Sun S."/>
            <person name="Springer D."/>
            <person name="Dromer F."/>
            <person name="Young S."/>
            <person name="Zeng Q."/>
            <person name="Gargeya S."/>
            <person name="Abouelleil A."/>
            <person name="Alvarado L."/>
            <person name="Chapman S.B."/>
            <person name="Gainer-Dewar J."/>
            <person name="Goldberg J."/>
            <person name="Griggs A."/>
            <person name="Gujja S."/>
            <person name="Hansen M."/>
            <person name="Howarth C."/>
            <person name="Imamovic A."/>
            <person name="Larimer J."/>
            <person name="Murphy C."/>
            <person name="Naylor J."/>
            <person name="Pearson M."/>
            <person name="Priest M."/>
            <person name="Roberts A."/>
            <person name="Saif S."/>
            <person name="Shea T."/>
            <person name="Sykes S."/>
            <person name="Wortman J."/>
            <person name="Nusbaum C."/>
            <person name="Birren B."/>
        </authorList>
    </citation>
    <scope>NUCLEOTIDE SEQUENCE [LARGE SCALE GENOMIC DNA]</scope>
    <source>
        <strain evidence="2 3">EJB2</strain>
    </source>
</reference>